<dbReference type="KEGG" id="srho:HH216_00510"/>
<dbReference type="InterPro" id="IPR044023">
    <property type="entry name" value="Ig_7"/>
</dbReference>
<dbReference type="NCBIfam" id="TIGR04183">
    <property type="entry name" value="Por_Secre_tail"/>
    <property type="match status" value="1"/>
</dbReference>
<proteinExistence type="predicted"/>
<evidence type="ECO:0000313" key="4">
    <source>
        <dbReference type="Proteomes" id="UP000501128"/>
    </source>
</evidence>
<evidence type="ECO:0000259" key="2">
    <source>
        <dbReference type="Pfam" id="PF19081"/>
    </source>
</evidence>
<sequence>MKQPLRSCLLVICLLEIISSLYAQPVLTTQALATTSVCAGSVIDVSFTQTGTYGADNTFRVQLSDGEGYRTLETAMPSYNSSTGLYAVQATIPATQKPGRSYTVRVIASSPVINGTPSPSALAVNAKPIPPLAPSTITECARPLEGVSSMFVVVSLTATVTGAKTQLYDAPVVEKRLETIYTLAKPGVGTYTYYAAQTVDGCESDRVPIKLTVQPIPDTVTPLNVFGGGDGLYGKITYCQYDKAVSLKEYGIRPLPDNVYVNYKKESGDLSFTGNPPIPNTDKAGTATYTFMTYLDGCPSSVRYLSHLTVTVKPRPDKPIIPANTVAVCVGQLTKPASVSTAADGASLVWYATTATGGISSITATMPLTVTAGTATYQVAQRVDGCESERTPVTVDVRPLPTAALTGTQRIYEGQSAKLSVAFTGDAPWTFSVQDSSATGSGAVQSIQTAANPHTLDVSPTQSTAYVLRDVQNGCGLTKLTLTPVLVTVDKALGVEDQALAEAIDVYPVPAATTLTVRLRGLSPAQTARIELISETGLAAWQTETRQETSVLSLDQQPAGVYVLRIRVGDRTASRRIVKR</sequence>
<dbReference type="Proteomes" id="UP000501128">
    <property type="component" value="Chromosome"/>
</dbReference>
<reference evidence="3 4" key="1">
    <citation type="submission" date="2020-04" db="EMBL/GenBank/DDBJ databases">
        <title>Genome sequencing of novel species.</title>
        <authorList>
            <person name="Heo J."/>
            <person name="Kim S.-J."/>
            <person name="Kim J.-S."/>
            <person name="Hong S.-B."/>
            <person name="Kwon S.-W."/>
        </authorList>
    </citation>
    <scope>NUCLEOTIDE SEQUENCE [LARGE SCALE GENOMIC DNA]</scope>
    <source>
        <strain evidence="3 4">CJU-R4</strain>
    </source>
</reference>
<dbReference type="EMBL" id="CP051677">
    <property type="protein sequence ID" value="QJD77063.1"/>
    <property type="molecule type" value="Genomic_DNA"/>
</dbReference>
<accession>A0A7L5DIY5</accession>
<keyword evidence="4" id="KW-1185">Reference proteome</keyword>
<feature type="signal peptide" evidence="1">
    <location>
        <begin position="1"/>
        <end position="23"/>
    </location>
</feature>
<feature type="domain" description="Ig-like" evidence="2">
    <location>
        <begin position="316"/>
        <end position="399"/>
    </location>
</feature>
<dbReference type="RefSeq" id="WP_169549007.1">
    <property type="nucleotide sequence ID" value="NZ_CP051677.1"/>
</dbReference>
<organism evidence="3 4">
    <name type="scientific">Spirosoma rhododendri</name>
    <dbReference type="NCBI Taxonomy" id="2728024"/>
    <lineage>
        <taxon>Bacteria</taxon>
        <taxon>Pseudomonadati</taxon>
        <taxon>Bacteroidota</taxon>
        <taxon>Cytophagia</taxon>
        <taxon>Cytophagales</taxon>
        <taxon>Cytophagaceae</taxon>
        <taxon>Spirosoma</taxon>
    </lineage>
</organism>
<dbReference type="AlphaFoldDB" id="A0A7L5DIY5"/>
<feature type="chain" id="PRO_5029856706" evidence="1">
    <location>
        <begin position="24"/>
        <end position="580"/>
    </location>
</feature>
<protein>
    <submittedName>
        <fullName evidence="3">T9SS type A sorting domain-containing protein</fullName>
    </submittedName>
</protein>
<dbReference type="Pfam" id="PF19081">
    <property type="entry name" value="Ig_7"/>
    <property type="match status" value="1"/>
</dbReference>
<evidence type="ECO:0000256" key="1">
    <source>
        <dbReference type="SAM" id="SignalP"/>
    </source>
</evidence>
<gene>
    <name evidence="3" type="ORF">HH216_00510</name>
</gene>
<dbReference type="InterPro" id="IPR026444">
    <property type="entry name" value="Secre_tail"/>
</dbReference>
<name>A0A7L5DIY5_9BACT</name>
<evidence type="ECO:0000313" key="3">
    <source>
        <dbReference type="EMBL" id="QJD77063.1"/>
    </source>
</evidence>
<keyword evidence="1" id="KW-0732">Signal</keyword>